<reference evidence="2" key="1">
    <citation type="submission" date="2020-11" db="EMBL/GenBank/DDBJ databases">
        <title>Sequencing the genomes of 1000 actinobacteria strains.</title>
        <authorList>
            <person name="Klenk H.-P."/>
        </authorList>
    </citation>
    <scope>NUCLEOTIDE SEQUENCE</scope>
    <source>
        <strain evidence="2">DSM 45356</strain>
    </source>
</reference>
<feature type="chain" id="PRO_5035311158" evidence="1">
    <location>
        <begin position="31"/>
        <end position="221"/>
    </location>
</feature>
<keyword evidence="1" id="KW-0732">Signal</keyword>
<sequence>MRTPRRMIRLGLTVASAALAVVGFTPAAHATTLTAADTTTDAQAVALSVTKPSDVLDAIDTWQYGAPAIRGGQKPYQVAYTGLPAGLTKSGTGFKGYITSAGVHHVDVTVTDSAGATATVGFTVTALTDQPVRISSPPDPFDFGVGDVCQEMDIDFSGGTGTYTYAWKGLPPSLTYHPITATPFLGYLSGTLTRAGTYHPILTITDTQGHTGTWKPTFFVT</sequence>
<dbReference type="Gene3D" id="2.60.40.10">
    <property type="entry name" value="Immunoglobulins"/>
    <property type="match status" value="2"/>
</dbReference>
<name>A0A8J7G7G1_9ACTN</name>
<evidence type="ECO:0000313" key="2">
    <source>
        <dbReference type="EMBL" id="MBG6134290.1"/>
    </source>
</evidence>
<proteinExistence type="predicted"/>
<organism evidence="2 3">
    <name type="scientific">Longispora fulva</name>
    <dbReference type="NCBI Taxonomy" id="619741"/>
    <lineage>
        <taxon>Bacteria</taxon>
        <taxon>Bacillati</taxon>
        <taxon>Actinomycetota</taxon>
        <taxon>Actinomycetes</taxon>
        <taxon>Micromonosporales</taxon>
        <taxon>Micromonosporaceae</taxon>
        <taxon>Longispora</taxon>
    </lineage>
</organism>
<comment type="caution">
    <text evidence="2">The sequence shown here is derived from an EMBL/GenBank/DDBJ whole genome shotgun (WGS) entry which is preliminary data.</text>
</comment>
<dbReference type="AlphaFoldDB" id="A0A8J7G7G1"/>
<dbReference type="GO" id="GO:0005975">
    <property type="term" value="P:carbohydrate metabolic process"/>
    <property type="evidence" value="ECO:0007669"/>
    <property type="project" value="UniProtKB-ARBA"/>
</dbReference>
<evidence type="ECO:0000313" key="3">
    <source>
        <dbReference type="Proteomes" id="UP000622552"/>
    </source>
</evidence>
<feature type="signal peptide" evidence="1">
    <location>
        <begin position="1"/>
        <end position="30"/>
    </location>
</feature>
<accession>A0A8J7G7G1</accession>
<gene>
    <name evidence="2" type="ORF">IW245_000484</name>
</gene>
<protein>
    <submittedName>
        <fullName evidence="2">Uncharacterized protein</fullName>
    </submittedName>
</protein>
<dbReference type="RefSeq" id="WP_197001546.1">
    <property type="nucleotide sequence ID" value="NZ_BONS01000033.1"/>
</dbReference>
<evidence type="ECO:0000256" key="1">
    <source>
        <dbReference type="SAM" id="SignalP"/>
    </source>
</evidence>
<keyword evidence="3" id="KW-1185">Reference proteome</keyword>
<dbReference type="EMBL" id="JADOUF010000001">
    <property type="protein sequence ID" value="MBG6134290.1"/>
    <property type="molecule type" value="Genomic_DNA"/>
</dbReference>
<dbReference type="Proteomes" id="UP000622552">
    <property type="component" value="Unassembled WGS sequence"/>
</dbReference>
<dbReference type="InterPro" id="IPR013783">
    <property type="entry name" value="Ig-like_fold"/>
</dbReference>